<name>A0ABV6R985_9MICO</name>
<dbReference type="Pfam" id="PF09956">
    <property type="entry name" value="Phage_cement_2"/>
    <property type="match status" value="1"/>
</dbReference>
<evidence type="ECO:0000313" key="1">
    <source>
        <dbReference type="EMBL" id="MFC0673545.1"/>
    </source>
</evidence>
<proteinExistence type="predicted"/>
<gene>
    <name evidence="1" type="ORF">ACFFF6_06205</name>
</gene>
<dbReference type="RefSeq" id="WP_376979191.1">
    <property type="nucleotide sequence ID" value="NZ_JBHLSV010000005.1"/>
</dbReference>
<dbReference type="EMBL" id="JBHLSV010000005">
    <property type="protein sequence ID" value="MFC0673545.1"/>
    <property type="molecule type" value="Genomic_DNA"/>
</dbReference>
<evidence type="ECO:0000313" key="2">
    <source>
        <dbReference type="Proteomes" id="UP001589793"/>
    </source>
</evidence>
<protein>
    <submittedName>
        <fullName evidence="1">Capsid cement protein</fullName>
    </submittedName>
</protein>
<organism evidence="1 2">
    <name type="scientific">Brachybacterium hainanense</name>
    <dbReference type="NCBI Taxonomy" id="1541174"/>
    <lineage>
        <taxon>Bacteria</taxon>
        <taxon>Bacillati</taxon>
        <taxon>Actinomycetota</taxon>
        <taxon>Actinomycetes</taxon>
        <taxon>Micrococcales</taxon>
        <taxon>Dermabacteraceae</taxon>
        <taxon>Brachybacterium</taxon>
    </lineage>
</organism>
<accession>A0ABV6R985</accession>
<reference evidence="1 2" key="1">
    <citation type="submission" date="2024-09" db="EMBL/GenBank/DDBJ databases">
        <authorList>
            <person name="Sun Q."/>
            <person name="Mori K."/>
        </authorList>
    </citation>
    <scope>NUCLEOTIDE SEQUENCE [LARGE SCALE GENOMIC DNA]</scope>
    <source>
        <strain evidence="1 2">CICC 10874</strain>
    </source>
</reference>
<sequence length="119" mass="11716">MARNEQFRHANHISLPVPAGTASGDPVRVGILNGVAQTNVATADDWAGGNALGHATVWLDGSHVLPVAGAVTEVGAPIYIADGSLSATAGGALYGAALATQAADGSIPVRIIPATPDAA</sequence>
<comment type="caution">
    <text evidence="1">The sequence shown here is derived from an EMBL/GenBank/DDBJ whole genome shotgun (WGS) entry which is preliminary data.</text>
</comment>
<keyword evidence="2" id="KW-1185">Reference proteome</keyword>
<dbReference type="Proteomes" id="UP001589793">
    <property type="component" value="Unassembled WGS sequence"/>
</dbReference>
<dbReference type="InterPro" id="IPR011231">
    <property type="entry name" value="Phage_VT1-Sakai_H0018"/>
</dbReference>